<keyword evidence="4" id="KW-0862">Zinc</keyword>
<dbReference type="InterPro" id="IPR032466">
    <property type="entry name" value="Metal_Hydrolase"/>
</dbReference>
<dbReference type="GO" id="GO:0019239">
    <property type="term" value="F:deaminase activity"/>
    <property type="evidence" value="ECO:0007669"/>
    <property type="project" value="TreeGrafter"/>
</dbReference>
<dbReference type="InterPro" id="IPR051607">
    <property type="entry name" value="Metallo-dep_hydrolases"/>
</dbReference>
<organism evidence="7 8">
    <name type="scientific">Fusarium floridanum</name>
    <dbReference type="NCBI Taxonomy" id="1325733"/>
    <lineage>
        <taxon>Eukaryota</taxon>
        <taxon>Fungi</taxon>
        <taxon>Dikarya</taxon>
        <taxon>Ascomycota</taxon>
        <taxon>Pezizomycotina</taxon>
        <taxon>Sordariomycetes</taxon>
        <taxon>Hypocreomycetidae</taxon>
        <taxon>Hypocreales</taxon>
        <taxon>Nectriaceae</taxon>
        <taxon>Fusarium</taxon>
        <taxon>Fusarium solani species complex</taxon>
    </lineage>
</organism>
<evidence type="ECO:0000259" key="6">
    <source>
        <dbReference type="Pfam" id="PF01979"/>
    </source>
</evidence>
<name>A0A428PR88_9HYPO</name>
<dbReference type="GO" id="GO:0046872">
    <property type="term" value="F:metal ion binding"/>
    <property type="evidence" value="ECO:0007669"/>
    <property type="project" value="UniProtKB-KW"/>
</dbReference>
<evidence type="ECO:0000256" key="3">
    <source>
        <dbReference type="ARBA" id="ARBA00022801"/>
    </source>
</evidence>
<dbReference type="Gene3D" id="3.20.20.140">
    <property type="entry name" value="Metal-dependent hydrolases"/>
    <property type="match status" value="1"/>
</dbReference>
<evidence type="ECO:0000313" key="7">
    <source>
        <dbReference type="EMBL" id="RSL55504.1"/>
    </source>
</evidence>
<dbReference type="AlphaFoldDB" id="A0A428PR88"/>
<feature type="domain" description="Amidohydrolase-related" evidence="6">
    <location>
        <begin position="76"/>
        <end position="431"/>
    </location>
</feature>
<dbReference type="PANTHER" id="PTHR11271">
    <property type="entry name" value="GUANINE DEAMINASE"/>
    <property type="match status" value="1"/>
</dbReference>
<feature type="chain" id="PRO_5019220251" description="Amidohydrolase-related domain-containing protein" evidence="5">
    <location>
        <begin position="17"/>
        <end position="685"/>
    </location>
</feature>
<dbReference type="EMBL" id="NKCL01000687">
    <property type="protein sequence ID" value="RSL55504.1"/>
    <property type="molecule type" value="Genomic_DNA"/>
</dbReference>
<reference evidence="7 8" key="1">
    <citation type="submission" date="2017-06" db="EMBL/GenBank/DDBJ databases">
        <title>Comparative genomic analysis of Ambrosia Fusariam Clade fungi.</title>
        <authorList>
            <person name="Stajich J.E."/>
            <person name="Carrillo J."/>
            <person name="Kijimoto T."/>
            <person name="Eskalen A."/>
            <person name="O'Donnell K."/>
            <person name="Kasson M."/>
        </authorList>
    </citation>
    <scope>NUCLEOTIDE SEQUENCE [LARGE SCALE GENOMIC DNA]</scope>
    <source>
        <strain evidence="7 8">NRRL62606</strain>
    </source>
</reference>
<comment type="cofactor">
    <cofactor evidence="1">
        <name>Zn(2+)</name>
        <dbReference type="ChEBI" id="CHEBI:29105"/>
    </cofactor>
</comment>
<dbReference type="Pfam" id="PF01979">
    <property type="entry name" value="Amidohydro_1"/>
    <property type="match status" value="1"/>
</dbReference>
<dbReference type="InterPro" id="IPR006680">
    <property type="entry name" value="Amidohydro-rel"/>
</dbReference>
<keyword evidence="3" id="KW-0378">Hydrolase</keyword>
<keyword evidence="5" id="KW-0732">Signal</keyword>
<keyword evidence="8" id="KW-1185">Reference proteome</keyword>
<evidence type="ECO:0000256" key="2">
    <source>
        <dbReference type="ARBA" id="ARBA00022723"/>
    </source>
</evidence>
<protein>
    <recommendedName>
        <fullName evidence="6">Amidohydrolase-related domain-containing protein</fullName>
    </recommendedName>
</protein>
<dbReference type="PANTHER" id="PTHR11271:SF37">
    <property type="entry name" value="FAMILY PROTEIN, PUTATIVE (AFU_ORTHOLOGUE AFUA_4G00460)-RELATED"/>
    <property type="match status" value="1"/>
</dbReference>
<evidence type="ECO:0000256" key="5">
    <source>
        <dbReference type="SAM" id="SignalP"/>
    </source>
</evidence>
<dbReference type="GO" id="GO:0005829">
    <property type="term" value="C:cytosol"/>
    <property type="evidence" value="ECO:0007669"/>
    <property type="project" value="TreeGrafter"/>
</dbReference>
<evidence type="ECO:0000313" key="8">
    <source>
        <dbReference type="Proteomes" id="UP000287972"/>
    </source>
</evidence>
<sequence>MLYSFLLHYFIAAGSAANVLFRGGTVISFDEDSQSVQVLRNNSLLIEGNKIAAIFPSDSDFEVPKDAEIIPSEGKIISPGFIDTHRHLWQTAYRTISSNITLATYSAYKSPFVKNVIDRFSADDIYYGQYFAIRESLNAGVTSIVDHAHASFTEETADASLRASIDAGARIYWCFQAHNPLNNYSLHDQWDSIRKWAQTIDWNATPVKLGLSFDEFATVDQGVIDDIARTIRDNNISLLSTHYLGGPWIAPNSPSLLYEQGLLNTTVPVIFAHGTFITPDDHALLREYNHYVAIAPESEMHFGHTYPFAHKIMDQASLAVDAHFTYSADIVTQARIWLQSVRLLLFGRGVSDWKIPSNNPMSVNQAFLLATRSGAQALRRPDLGVLKAGAAADVVVFEGNAPNLLGWRDPVAAIILHSNPGNVEHVLVDGQFRKRNFTLVNPRNASRQLDDAAERFLESAVRIQDEFLADGEPRLEGEFRESVDYVWLEEVDAIDPGIHLLIYRRSKYLCALSIDSSHAPTHLRDKHSVSPDARRGLTKILKAQGLGDPDKALPREDGSPEHPYHQAYGGFDCNRRSFGTISFQSMKRHYSDPTMRDQCRHYGQTRPSNELDMLFRYVFLQTWVNNPRRQYWLFERNSSLLRPIGGKRVRGYLRSMRERERERERIRTAAVFGVRGYHGISPERL</sequence>
<dbReference type="SUPFAM" id="SSF51338">
    <property type="entry name" value="Composite domain of metallo-dependent hydrolases"/>
    <property type="match status" value="2"/>
</dbReference>
<comment type="caution">
    <text evidence="7">The sequence shown here is derived from an EMBL/GenBank/DDBJ whole genome shotgun (WGS) entry which is preliminary data.</text>
</comment>
<proteinExistence type="predicted"/>
<evidence type="ECO:0000256" key="4">
    <source>
        <dbReference type="ARBA" id="ARBA00022833"/>
    </source>
</evidence>
<evidence type="ECO:0000256" key="1">
    <source>
        <dbReference type="ARBA" id="ARBA00001947"/>
    </source>
</evidence>
<accession>A0A428PR88</accession>
<dbReference type="Proteomes" id="UP000287972">
    <property type="component" value="Unassembled WGS sequence"/>
</dbReference>
<dbReference type="Gene3D" id="2.30.40.10">
    <property type="entry name" value="Urease, subunit C, domain 1"/>
    <property type="match status" value="1"/>
</dbReference>
<gene>
    <name evidence="7" type="ORF">CEP51_014537</name>
</gene>
<dbReference type="InterPro" id="IPR011059">
    <property type="entry name" value="Metal-dep_hydrolase_composite"/>
</dbReference>
<keyword evidence="2" id="KW-0479">Metal-binding</keyword>
<dbReference type="SUPFAM" id="SSF51556">
    <property type="entry name" value="Metallo-dependent hydrolases"/>
    <property type="match status" value="1"/>
</dbReference>
<feature type="signal peptide" evidence="5">
    <location>
        <begin position="1"/>
        <end position="16"/>
    </location>
</feature>